<evidence type="ECO:0000313" key="1">
    <source>
        <dbReference type="EMBL" id="WBV59929.1"/>
    </source>
</evidence>
<dbReference type="RefSeq" id="WP_271148277.1">
    <property type="nucleotide sequence ID" value="NZ_CP115859.1"/>
</dbReference>
<reference evidence="1 2" key="1">
    <citation type="submission" date="2023-01" db="EMBL/GenBank/DDBJ databases">
        <title>Complete genome of Chryseobacterium camelliae VAN22-5A.</title>
        <authorList>
            <person name="Zong G."/>
            <person name="Cao G."/>
        </authorList>
    </citation>
    <scope>NUCLEOTIDE SEQUENCE [LARGE SCALE GENOMIC DNA]</scope>
    <source>
        <strain evidence="1 2">VAN22-5A</strain>
    </source>
</reference>
<dbReference type="EMBL" id="CP115859">
    <property type="protein sequence ID" value="WBV59929.1"/>
    <property type="molecule type" value="Genomic_DNA"/>
</dbReference>
<sequence length="911" mass="102093">MSKPVPSVSSLSTYTDTPVSLSTGIPNISIPLLALSGNGGPNLGLQLSYNPMNASGEEAGSEVGTGWLLFKGGVISRQVIGNVDEVFRSTTNLNYQKNTFDDEYYYNLPGLTGKFKIDRNVEQNTFRIIDLTPLNHVKIEYTNENNDATLLVTSFTITDDDGTKYYFNDFSSSVLYDGYYDSIGAWGMEYKSAFFLTQIKDANDVEIASFTYRKDTKYDGTMLLYKTCKLEKMISASGNIEITYDYDQTLEKTMNDPYSIKKVSLNNSYAKVTEYAFEYSYPQMTYSEGTEKRRQLERIKKMDGQNVLEQTSFVYNPNSSNPPEFYACEVSGDYAPSNVLRKIIFPTKGVTEYVYEMSDVFADKNSQLVLDHMLTSYNPCMNFTQTYPAFGSYINQQTSYTFTVSGDPAKKKAFWLNFTALHDIPIGPIDPDTGFPTIPPPLEPDQMMNYTLSRGSEIVAVSQQGEYTQFINYPGQYTVTVNVPYVGGDVNFQMTELMPKPGPYRNAASADGKYRIKSIKRYNDISSSTAEKSISYSYESFSLNNSSSGYLSLGKDLLFKNVKVTEGIGNGYTQYYFKTPDDYPYYSYVKDGNTTLFWPYYNLTKGGLLEKIEVYNQNNQLLSRDRNEYTFAIADDTDYALESGGYSRTAWINYSKTTSEVYPSGSSNSLLQSVSENTARADNFKPAYSKSISPDGTVTEKLYKYAQDKNLTSLLTANMTGIQVESEIKKDGKTIGKSEIKFENTSNRYPSSSIEINANDGSVKTSVRYDLYDEKGNIVQYTTDIDPLTGKGNAFTVIWGYNKTMPIAKITGAKWSDVDTLADDIVAKSNADTNAAAEKELLTALDAFRDNPSLKKFQITTHTYDPLIGVTSVTPPTGIREFYKYDSSGRLISVINSDGNIVKETKYNNKQ</sequence>
<organism evidence="1 2">
    <name type="scientific">Chryseobacterium camelliae</name>
    <dbReference type="NCBI Taxonomy" id="1265445"/>
    <lineage>
        <taxon>Bacteria</taxon>
        <taxon>Pseudomonadati</taxon>
        <taxon>Bacteroidota</taxon>
        <taxon>Flavobacteriia</taxon>
        <taxon>Flavobacteriales</taxon>
        <taxon>Weeksellaceae</taxon>
        <taxon>Chryseobacterium group</taxon>
        <taxon>Chryseobacterium</taxon>
    </lineage>
</organism>
<evidence type="ECO:0008006" key="3">
    <source>
        <dbReference type="Google" id="ProtNLM"/>
    </source>
</evidence>
<dbReference type="InterPro" id="IPR006530">
    <property type="entry name" value="YD"/>
</dbReference>
<proteinExistence type="predicted"/>
<protein>
    <recommendedName>
        <fullName evidence="3">YD repeat-containing protein</fullName>
    </recommendedName>
</protein>
<keyword evidence="2" id="KW-1185">Reference proteome</keyword>
<accession>A0ABY7QJU9</accession>
<name>A0ABY7QJU9_9FLAO</name>
<dbReference type="NCBIfam" id="TIGR01643">
    <property type="entry name" value="YD_repeat_2x"/>
    <property type="match status" value="1"/>
</dbReference>
<evidence type="ECO:0000313" key="2">
    <source>
        <dbReference type="Proteomes" id="UP001210978"/>
    </source>
</evidence>
<dbReference type="Proteomes" id="UP001210978">
    <property type="component" value="Chromosome"/>
</dbReference>
<gene>
    <name evidence="1" type="ORF">PFY12_12880</name>
</gene>